<dbReference type="PANTHER" id="PTHR30590:SF2">
    <property type="entry name" value="INNER MEMBRANE PROTEIN"/>
    <property type="match status" value="1"/>
</dbReference>
<keyword evidence="1" id="KW-0472">Membrane</keyword>
<dbReference type="RefSeq" id="WP_370564923.1">
    <property type="nucleotide sequence ID" value="NZ_JBFWIB010000011.1"/>
</dbReference>
<evidence type="ECO:0000313" key="4">
    <source>
        <dbReference type="Proteomes" id="UP001566331"/>
    </source>
</evidence>
<feature type="transmembrane region" description="Helical" evidence="1">
    <location>
        <begin position="288"/>
        <end position="313"/>
    </location>
</feature>
<dbReference type="EMBL" id="JBFWIC010000012">
    <property type="protein sequence ID" value="MEZ0475020.1"/>
    <property type="molecule type" value="Genomic_DNA"/>
</dbReference>
<sequence>MADRAGFAPVDAQERIGFMDALRAFALLGILLVNVEWFTRPWQEFGRGVAPGSTGIDYAAAWGVHVFVAGKFWILFSLLFGMGFALTMARAEAAGRPFRALYLRRTATLLVIGVAHALLLWAGDILHTYALAALLLLALRDLRPRTQLVLGLSIYCGLFALVLLGAAAMALVPGMAEEGAAQAFAAGQGAASEAARVYAEGGYAQVTGQRMADFPQFLLNDVFVVPIALGVFLVGSWLLRSGRIGDIAAQRSFFLRLAGFGLPVGLALSSWAAAIGVGVDAAGSQARWLLASALTSLGALPLALGYLALLALAWSTAAGVRALGVLAPAGRMALTNYLLQSLVGSLVFYGYGLAMWGRIGHAGLVLLAVVVFALQVAASRWWLARFRFGPVEWLWRWATYGRRP</sequence>
<feature type="transmembrane region" description="Helical" evidence="1">
    <location>
        <begin position="253"/>
        <end position="276"/>
    </location>
</feature>
<keyword evidence="1" id="KW-1133">Transmembrane helix</keyword>
<comment type="caution">
    <text evidence="3">The sequence shown here is derived from an EMBL/GenBank/DDBJ whole genome shotgun (WGS) entry which is preliminary data.</text>
</comment>
<dbReference type="PANTHER" id="PTHR30590">
    <property type="entry name" value="INNER MEMBRANE PROTEIN"/>
    <property type="match status" value="1"/>
</dbReference>
<accession>A0ABV4HQL5</accession>
<feature type="transmembrane region" description="Helical" evidence="1">
    <location>
        <begin position="101"/>
        <end position="119"/>
    </location>
</feature>
<keyword evidence="1" id="KW-0812">Transmembrane</keyword>
<protein>
    <submittedName>
        <fullName evidence="3">DUF418 domain-containing protein</fullName>
    </submittedName>
</protein>
<evidence type="ECO:0000313" key="3">
    <source>
        <dbReference type="EMBL" id="MEZ0475020.1"/>
    </source>
</evidence>
<feature type="transmembrane region" description="Helical" evidence="1">
    <location>
        <begin position="334"/>
        <end position="353"/>
    </location>
</feature>
<organism evidence="3 4">
    <name type="scientific">Luteimonas salinilitoris</name>
    <dbReference type="NCBI Taxonomy" id="3237697"/>
    <lineage>
        <taxon>Bacteria</taxon>
        <taxon>Pseudomonadati</taxon>
        <taxon>Pseudomonadota</taxon>
        <taxon>Gammaproteobacteria</taxon>
        <taxon>Lysobacterales</taxon>
        <taxon>Lysobacteraceae</taxon>
        <taxon>Luteimonas</taxon>
    </lineage>
</organism>
<evidence type="ECO:0000256" key="1">
    <source>
        <dbReference type="SAM" id="Phobius"/>
    </source>
</evidence>
<name>A0ABV4HQL5_9GAMM</name>
<dbReference type="InterPro" id="IPR052529">
    <property type="entry name" value="Bact_Transport_Assoc"/>
</dbReference>
<gene>
    <name evidence="3" type="ORF">AB6713_10390</name>
</gene>
<dbReference type="InterPro" id="IPR007349">
    <property type="entry name" value="DUF418"/>
</dbReference>
<keyword evidence="4" id="KW-1185">Reference proteome</keyword>
<feature type="transmembrane region" description="Helical" evidence="1">
    <location>
        <begin position="149"/>
        <end position="172"/>
    </location>
</feature>
<feature type="transmembrane region" description="Helical" evidence="1">
    <location>
        <begin position="223"/>
        <end position="241"/>
    </location>
</feature>
<feature type="transmembrane region" description="Helical" evidence="1">
    <location>
        <begin position="59"/>
        <end position="89"/>
    </location>
</feature>
<reference evidence="3 4" key="1">
    <citation type="submission" date="2024-07" db="EMBL/GenBank/DDBJ databases">
        <title>Luteimonas salilacus sp. nov., isolated from the shore soil of Salt Lake in Tibet of China.</title>
        <authorList>
            <person name="Zhang X."/>
            <person name="Li A."/>
        </authorList>
    </citation>
    <scope>NUCLEOTIDE SEQUENCE [LARGE SCALE GENOMIC DNA]</scope>
    <source>
        <strain evidence="3 4">B3-2-R+30</strain>
    </source>
</reference>
<proteinExistence type="predicted"/>
<evidence type="ECO:0000259" key="2">
    <source>
        <dbReference type="Pfam" id="PF04235"/>
    </source>
</evidence>
<feature type="transmembrane region" description="Helical" evidence="1">
    <location>
        <begin position="359"/>
        <end position="378"/>
    </location>
</feature>
<dbReference type="Pfam" id="PF04235">
    <property type="entry name" value="DUF418"/>
    <property type="match status" value="1"/>
</dbReference>
<dbReference type="Proteomes" id="UP001566331">
    <property type="component" value="Unassembled WGS sequence"/>
</dbReference>
<feature type="domain" description="DUF418" evidence="2">
    <location>
        <begin position="239"/>
        <end position="401"/>
    </location>
</feature>
<feature type="transmembrane region" description="Helical" evidence="1">
    <location>
        <begin position="125"/>
        <end position="142"/>
    </location>
</feature>
<feature type="transmembrane region" description="Helical" evidence="1">
    <location>
        <begin position="21"/>
        <end position="39"/>
    </location>
</feature>